<reference evidence="3" key="1">
    <citation type="submission" date="2016-06" db="EMBL/GenBank/DDBJ databases">
        <title>Parallel loss of symbiosis genes in relatives of nitrogen-fixing non-legume Parasponia.</title>
        <authorList>
            <person name="Van Velzen R."/>
            <person name="Holmer R."/>
            <person name="Bu F."/>
            <person name="Rutten L."/>
            <person name="Van Zeijl A."/>
            <person name="Liu W."/>
            <person name="Santuari L."/>
            <person name="Cao Q."/>
            <person name="Sharma T."/>
            <person name="Shen D."/>
            <person name="Roswanjaya Y."/>
            <person name="Wardhani T."/>
            <person name="Kalhor M.S."/>
            <person name="Jansen J."/>
            <person name="Van den Hoogen J."/>
            <person name="Gungor B."/>
            <person name="Hartog M."/>
            <person name="Hontelez J."/>
            <person name="Verver J."/>
            <person name="Yang W.-C."/>
            <person name="Schijlen E."/>
            <person name="Repin R."/>
            <person name="Schilthuizen M."/>
            <person name="Schranz E."/>
            <person name="Heidstra R."/>
            <person name="Miyata K."/>
            <person name="Fedorova E."/>
            <person name="Kohlen W."/>
            <person name="Bisseling T."/>
            <person name="Smit S."/>
            <person name="Geurts R."/>
        </authorList>
    </citation>
    <scope>NUCLEOTIDE SEQUENCE [LARGE SCALE GENOMIC DNA]</scope>
    <source>
        <strain evidence="3">cv. RG33-2</strain>
    </source>
</reference>
<dbReference type="EMBL" id="JXTC01000374">
    <property type="protein sequence ID" value="PON59568.1"/>
    <property type="molecule type" value="Genomic_DNA"/>
</dbReference>
<gene>
    <name evidence="2" type="ORF">TorRG33x02_287820</name>
</gene>
<dbReference type="AlphaFoldDB" id="A0A2P5CEW2"/>
<dbReference type="InParanoid" id="A0A2P5CEW2"/>
<evidence type="ECO:0000313" key="2">
    <source>
        <dbReference type="EMBL" id="PON59568.1"/>
    </source>
</evidence>
<accession>A0A2P5CEW2</accession>
<evidence type="ECO:0000313" key="3">
    <source>
        <dbReference type="Proteomes" id="UP000237000"/>
    </source>
</evidence>
<name>A0A2P5CEW2_TREOI</name>
<organism evidence="2 3">
    <name type="scientific">Trema orientale</name>
    <name type="common">Charcoal tree</name>
    <name type="synonym">Celtis orientalis</name>
    <dbReference type="NCBI Taxonomy" id="63057"/>
    <lineage>
        <taxon>Eukaryota</taxon>
        <taxon>Viridiplantae</taxon>
        <taxon>Streptophyta</taxon>
        <taxon>Embryophyta</taxon>
        <taxon>Tracheophyta</taxon>
        <taxon>Spermatophyta</taxon>
        <taxon>Magnoliopsida</taxon>
        <taxon>eudicotyledons</taxon>
        <taxon>Gunneridae</taxon>
        <taxon>Pentapetalae</taxon>
        <taxon>rosids</taxon>
        <taxon>fabids</taxon>
        <taxon>Rosales</taxon>
        <taxon>Cannabaceae</taxon>
        <taxon>Trema</taxon>
    </lineage>
</organism>
<sequence length="126" mass="13517">MVAATIACFGNAFNGVKPRGPKPTPHSSLPSSSAKSTSRPSFSLRYLHHPSRPPEPELRPFSSTPIFPYLGTFHGEEGSDPTNGCTQLGYWYRNPDALGALAVLEGNDSDSPAQVIQITLVGTMLF</sequence>
<keyword evidence="3" id="KW-1185">Reference proteome</keyword>
<evidence type="ECO:0000256" key="1">
    <source>
        <dbReference type="SAM" id="MobiDB-lite"/>
    </source>
</evidence>
<feature type="compositionally biased region" description="Low complexity" evidence="1">
    <location>
        <begin position="25"/>
        <end position="43"/>
    </location>
</feature>
<protein>
    <submittedName>
        <fullName evidence="2">Uncharacterized protein</fullName>
    </submittedName>
</protein>
<proteinExistence type="predicted"/>
<dbReference type="Proteomes" id="UP000237000">
    <property type="component" value="Unassembled WGS sequence"/>
</dbReference>
<feature type="region of interest" description="Disordered" evidence="1">
    <location>
        <begin position="15"/>
        <end position="62"/>
    </location>
</feature>
<comment type="caution">
    <text evidence="2">The sequence shown here is derived from an EMBL/GenBank/DDBJ whole genome shotgun (WGS) entry which is preliminary data.</text>
</comment>